<dbReference type="InterPro" id="IPR051397">
    <property type="entry name" value="Zn-ADH-like_protein"/>
</dbReference>
<reference evidence="2" key="1">
    <citation type="journal article" date="2019" name="Int. J. Syst. Evol. Microbiol.">
        <title>The Global Catalogue of Microorganisms (GCM) 10K type strain sequencing project: providing services to taxonomists for standard genome sequencing and annotation.</title>
        <authorList>
            <consortium name="The Broad Institute Genomics Platform"/>
            <consortium name="The Broad Institute Genome Sequencing Center for Infectious Disease"/>
            <person name="Wu L."/>
            <person name="Ma J."/>
        </authorList>
    </citation>
    <scope>NUCLEOTIDE SEQUENCE [LARGE SCALE GENOMIC DNA]</scope>
    <source>
        <strain evidence="2">JCM 10303</strain>
    </source>
</reference>
<sequence>MNAMVARLALDALALRSGDTVAVTGAAGAFGGYVIQFAKAVGLRVIADAQPADAELVRELGAGHVVERGDEVAARIRELAPERVPGLADGAVL</sequence>
<proteinExistence type="predicted"/>
<dbReference type="PANTHER" id="PTHR43677">
    <property type="entry name" value="SHORT-CHAIN DEHYDROGENASE/REDUCTASE"/>
    <property type="match status" value="1"/>
</dbReference>
<evidence type="ECO:0000313" key="1">
    <source>
        <dbReference type="EMBL" id="GAA0540513.1"/>
    </source>
</evidence>
<gene>
    <name evidence="1" type="ORF">GCM10009533_44510</name>
</gene>
<dbReference type="RefSeq" id="WP_021341879.1">
    <property type="nucleotide sequence ID" value="NZ_BAAAGS010000031.1"/>
</dbReference>
<organism evidence="1 2">
    <name type="scientific">Saccharopolyspora erythraea</name>
    <name type="common">Streptomyces erythraeus</name>
    <dbReference type="NCBI Taxonomy" id="1836"/>
    <lineage>
        <taxon>Bacteria</taxon>
        <taxon>Bacillati</taxon>
        <taxon>Actinomycetota</taxon>
        <taxon>Actinomycetes</taxon>
        <taxon>Pseudonocardiales</taxon>
        <taxon>Pseudonocardiaceae</taxon>
        <taxon>Saccharopolyspora</taxon>
    </lineage>
</organism>
<dbReference type="InterPro" id="IPR036291">
    <property type="entry name" value="NAD(P)-bd_dom_sf"/>
</dbReference>
<dbReference type="Gene3D" id="3.40.50.720">
    <property type="entry name" value="NAD(P)-binding Rossmann-like Domain"/>
    <property type="match status" value="1"/>
</dbReference>
<dbReference type="SUPFAM" id="SSF51735">
    <property type="entry name" value="NAD(P)-binding Rossmann-fold domains"/>
    <property type="match status" value="1"/>
</dbReference>
<dbReference type="PANTHER" id="PTHR43677:SF4">
    <property type="entry name" value="QUINONE OXIDOREDUCTASE-LIKE PROTEIN 2"/>
    <property type="match status" value="1"/>
</dbReference>
<protein>
    <recommendedName>
        <fullName evidence="3">Alcohol dehydrogenase</fullName>
    </recommendedName>
</protein>
<comment type="caution">
    <text evidence="1">The sequence shown here is derived from an EMBL/GenBank/DDBJ whole genome shotgun (WGS) entry which is preliminary data.</text>
</comment>
<accession>A0ABP3NEQ5</accession>
<dbReference type="EMBL" id="BAAAGS010000031">
    <property type="protein sequence ID" value="GAA0540513.1"/>
    <property type="molecule type" value="Genomic_DNA"/>
</dbReference>
<keyword evidence="2" id="KW-1185">Reference proteome</keyword>
<name>A0ABP3NEQ5_SACER</name>
<dbReference type="Proteomes" id="UP001500729">
    <property type="component" value="Unassembled WGS sequence"/>
</dbReference>
<evidence type="ECO:0000313" key="2">
    <source>
        <dbReference type="Proteomes" id="UP001500729"/>
    </source>
</evidence>
<evidence type="ECO:0008006" key="3">
    <source>
        <dbReference type="Google" id="ProtNLM"/>
    </source>
</evidence>